<sequence>MLKSSQFQFTGNINVQTMERQAGIFIAEKNTAVGWNAHGKENKVFGDVSGECNILLHNISILNDPDFIDTPIDDRDINFSFETPGNENESNISLDSVNVTTMLNNSSLLVGKGQINGIDANQKQNVSHGNTYGNMNHITKNLSINNDPDMIDAIIDDQDIKIANTNWD</sequence>
<reference evidence="1 2" key="1">
    <citation type="submission" date="2019-03" db="EMBL/GenBank/DDBJ databases">
        <title>Bacillus niacini sp. nov. a Nicotinate-Metabolizing Mesophile Isolated from Soil.</title>
        <authorList>
            <person name="Zhang G."/>
        </authorList>
    </citation>
    <scope>NUCLEOTIDE SEQUENCE [LARGE SCALE GENOMIC DNA]</scope>
    <source>
        <strain evidence="1 2">WN066</strain>
    </source>
</reference>
<protein>
    <submittedName>
        <fullName evidence="1">Uncharacterized protein</fullName>
    </submittedName>
</protein>
<evidence type="ECO:0000313" key="2">
    <source>
        <dbReference type="Proteomes" id="UP000295132"/>
    </source>
</evidence>
<dbReference type="RefSeq" id="WP_133333699.1">
    <property type="nucleotide sequence ID" value="NZ_SMYO01000003.1"/>
</dbReference>
<dbReference type="EMBL" id="SMYO01000003">
    <property type="protein sequence ID" value="TDK63365.1"/>
    <property type="molecule type" value="Genomic_DNA"/>
</dbReference>
<dbReference type="Proteomes" id="UP000295132">
    <property type="component" value="Unassembled WGS sequence"/>
</dbReference>
<comment type="caution">
    <text evidence="1">The sequence shown here is derived from an EMBL/GenBank/DDBJ whole genome shotgun (WGS) entry which is preliminary data.</text>
</comment>
<gene>
    <name evidence="1" type="ORF">E2K98_07945</name>
</gene>
<proteinExistence type="predicted"/>
<accession>A0A4R5VW27</accession>
<name>A0A4R5VW27_9BACI</name>
<evidence type="ECO:0000313" key="1">
    <source>
        <dbReference type="EMBL" id="TDK63365.1"/>
    </source>
</evidence>
<organism evidence="1 2">
    <name type="scientific">Bacillus salipaludis</name>
    <dbReference type="NCBI Taxonomy" id="2547811"/>
    <lineage>
        <taxon>Bacteria</taxon>
        <taxon>Bacillati</taxon>
        <taxon>Bacillota</taxon>
        <taxon>Bacilli</taxon>
        <taxon>Bacillales</taxon>
        <taxon>Bacillaceae</taxon>
        <taxon>Bacillus</taxon>
    </lineage>
</organism>
<dbReference type="AlphaFoldDB" id="A0A4R5VW27"/>